<dbReference type="RefSeq" id="WP_058419532.1">
    <property type="nucleotide sequence ID" value="NZ_LKEF01000010.1"/>
</dbReference>
<feature type="transmembrane region" description="Helical" evidence="1">
    <location>
        <begin position="88"/>
        <end position="107"/>
    </location>
</feature>
<dbReference type="AlphaFoldDB" id="A0A0W0I352"/>
<keyword evidence="1" id="KW-1133">Transmembrane helix</keyword>
<proteinExistence type="predicted"/>
<dbReference type="EMBL" id="LKEF01000010">
    <property type="protein sequence ID" value="KTB67568.1"/>
    <property type="molecule type" value="Genomic_DNA"/>
</dbReference>
<name>A0A0W0I352_PSEFL</name>
<feature type="transmembrane region" description="Helical" evidence="1">
    <location>
        <begin position="12"/>
        <end position="30"/>
    </location>
</feature>
<feature type="transmembrane region" description="Helical" evidence="1">
    <location>
        <begin position="36"/>
        <end position="56"/>
    </location>
</feature>
<gene>
    <name evidence="2" type="ORF">AO063_16100</name>
</gene>
<evidence type="ECO:0000313" key="2">
    <source>
        <dbReference type="EMBL" id="KTB67568.1"/>
    </source>
</evidence>
<comment type="caution">
    <text evidence="2">The sequence shown here is derived from an EMBL/GenBank/DDBJ whole genome shotgun (WGS) entry which is preliminary data.</text>
</comment>
<evidence type="ECO:0000313" key="3">
    <source>
        <dbReference type="Proteomes" id="UP000054197"/>
    </source>
</evidence>
<keyword evidence="1" id="KW-0472">Membrane</keyword>
<protein>
    <submittedName>
        <fullName evidence="2">Uncharacterized protein</fullName>
    </submittedName>
</protein>
<sequence>MLEPGQRTPKPILRQVVGWVVVLPLMVSFVRLPFPLGLLLALGALAASAYGAKLAWQSASRPVAAFTLIGTLLNAVSLFLLSTPSVLMALYTVFRYVLYPLFSNWLYGNF</sequence>
<evidence type="ECO:0000256" key="1">
    <source>
        <dbReference type="SAM" id="Phobius"/>
    </source>
</evidence>
<feature type="transmembrane region" description="Helical" evidence="1">
    <location>
        <begin position="63"/>
        <end position="82"/>
    </location>
</feature>
<keyword evidence="1" id="KW-0812">Transmembrane</keyword>
<accession>A0A0W0I352</accession>
<reference evidence="2 3" key="1">
    <citation type="submission" date="2015-09" db="EMBL/GenBank/DDBJ databases">
        <title>Genome sequence of ICMP 11288.</title>
        <authorList>
            <person name="Visnovsky S."/>
            <person name="Lu A."/>
            <person name="Panda P."/>
            <person name="Pitman A."/>
        </authorList>
    </citation>
    <scope>NUCLEOTIDE SEQUENCE [LARGE SCALE GENOMIC DNA]</scope>
    <source>
        <strain evidence="2 3">ICMP 11288</strain>
    </source>
</reference>
<organism evidence="2 3">
    <name type="scientific">Pseudomonas fluorescens ICMP 11288</name>
    <dbReference type="NCBI Taxonomy" id="1198309"/>
    <lineage>
        <taxon>Bacteria</taxon>
        <taxon>Pseudomonadati</taxon>
        <taxon>Pseudomonadota</taxon>
        <taxon>Gammaproteobacteria</taxon>
        <taxon>Pseudomonadales</taxon>
        <taxon>Pseudomonadaceae</taxon>
        <taxon>Pseudomonas</taxon>
    </lineage>
</organism>
<dbReference type="Proteomes" id="UP000054197">
    <property type="component" value="Unassembled WGS sequence"/>
</dbReference>